<name>A0A6J6C2Q4_9ZZZZ</name>
<dbReference type="AlphaFoldDB" id="A0A6J6C2Q4"/>
<sequence length="469" mass="51066">MASIDSPNAHLSPRETTWREPMSALRCGVAQREFTPPVGIMSGIWGAAKKFRSESIHIGLFLTAVAREDKSGAKSFIVGIDLCVLGCVECAHDLLDRIAAGVGVDRDKILFASSHTHAVPLPCIHRSTKEGSELIPAFRENIITKSIEACKEAASNIEDVDITWGYGHCDLAVNRDLPCGSHEVVAFNPDIIADDTLTIGRISNRSGKVIGTIANYACHPTTLAWENMAVSPDYIGMARIMVEKATGAPMMFLQGASGELSPRNQYSGDTALADKNGTMLGHAILSTLASMQSPGHGLRWNGIVESGALLGEWHEMAMRGSDVCHEERIDAKVRVKELKSIAQLREEWSGIDDGALEERISRAERLRIGYESNAEVDHPVWVWQWGEALFVAQPGEAYSFIQTELRRRNPGKVIFVMNLTNAPGLFYLPIKSAYNVPAYQAWQTLLAAGSLDSVIDAADSAIKRITGGK</sequence>
<protein>
    <submittedName>
        <fullName evidence="2">Unannotated protein</fullName>
    </submittedName>
</protein>
<evidence type="ECO:0000313" key="2">
    <source>
        <dbReference type="EMBL" id="CAB4545486.1"/>
    </source>
</evidence>
<reference evidence="2" key="1">
    <citation type="submission" date="2020-05" db="EMBL/GenBank/DDBJ databases">
        <authorList>
            <person name="Chiriac C."/>
            <person name="Salcher M."/>
            <person name="Ghai R."/>
            <person name="Kavagutti S V."/>
        </authorList>
    </citation>
    <scope>NUCLEOTIDE SEQUENCE</scope>
</reference>
<organism evidence="2">
    <name type="scientific">freshwater metagenome</name>
    <dbReference type="NCBI Taxonomy" id="449393"/>
    <lineage>
        <taxon>unclassified sequences</taxon>
        <taxon>metagenomes</taxon>
        <taxon>ecological metagenomes</taxon>
    </lineage>
</organism>
<feature type="domain" description="Neutral/alkaline non-lysosomal ceramidase N-terminal" evidence="1">
    <location>
        <begin position="52"/>
        <end position="247"/>
    </location>
</feature>
<accession>A0A6J6C2Q4</accession>
<dbReference type="InterPro" id="IPR031329">
    <property type="entry name" value="NEUT/ALK_ceramidase_N"/>
</dbReference>
<evidence type="ECO:0000259" key="1">
    <source>
        <dbReference type="Pfam" id="PF04734"/>
    </source>
</evidence>
<gene>
    <name evidence="2" type="ORF">UFOPK1506_00081</name>
</gene>
<dbReference type="Pfam" id="PF04734">
    <property type="entry name" value="Ceramidase_alk"/>
    <property type="match status" value="1"/>
</dbReference>
<dbReference type="EMBL" id="CAEZSV010000007">
    <property type="protein sequence ID" value="CAB4545486.1"/>
    <property type="molecule type" value="Genomic_DNA"/>
</dbReference>
<proteinExistence type="predicted"/>